<accession>Q0UGH1</accession>
<evidence type="ECO:0000313" key="2">
    <source>
        <dbReference type="EMBL" id="EAT83335.1"/>
    </source>
</evidence>
<dbReference type="EMBL" id="CH445338">
    <property type="protein sequence ID" value="EAT83335.1"/>
    <property type="molecule type" value="Genomic_DNA"/>
</dbReference>
<sequence>MARGRINVIDEVTTQPTPYSQPGNPVRGCNRRMTDVFETFNGRGCKRKSVKRYIEHGVSVMIYEL</sequence>
<dbReference type="Proteomes" id="UP000001055">
    <property type="component" value="Unassembled WGS sequence"/>
</dbReference>
<reference evidence="3" key="1">
    <citation type="journal article" date="2007" name="Plant Cell">
        <title>Dothideomycete-plant interactions illuminated by genome sequencing and EST analysis of the wheat pathogen Stagonospora nodorum.</title>
        <authorList>
            <person name="Hane J.K."/>
            <person name="Lowe R.G."/>
            <person name="Solomon P.S."/>
            <person name="Tan K.C."/>
            <person name="Schoch C.L."/>
            <person name="Spatafora J.W."/>
            <person name="Crous P.W."/>
            <person name="Kodira C."/>
            <person name="Birren B.W."/>
            <person name="Galagan J.E."/>
            <person name="Torriani S.F."/>
            <person name="McDonald B.A."/>
            <person name="Oliver R.P."/>
        </authorList>
    </citation>
    <scope>NUCLEOTIDE SEQUENCE [LARGE SCALE GENOMIC DNA]</scope>
    <source>
        <strain evidence="3">SN15 / ATCC MYA-4574 / FGSC 10173</strain>
    </source>
</reference>
<dbReference type="RefSeq" id="XP_001799445.1">
    <property type="nucleotide sequence ID" value="XM_001799393.1"/>
</dbReference>
<dbReference type="InParanoid" id="Q0UGH1"/>
<feature type="region of interest" description="Disordered" evidence="1">
    <location>
        <begin position="1"/>
        <end position="27"/>
    </location>
</feature>
<name>Q0UGH1_PHANO</name>
<dbReference type="KEGG" id="pno:SNOG_09143"/>
<feature type="compositionally biased region" description="Polar residues" evidence="1">
    <location>
        <begin position="12"/>
        <end position="23"/>
    </location>
</feature>
<dbReference type="VEuPathDB" id="FungiDB:JI435_091430"/>
<dbReference type="GeneID" id="5976346"/>
<proteinExistence type="predicted"/>
<evidence type="ECO:0000256" key="1">
    <source>
        <dbReference type="SAM" id="MobiDB-lite"/>
    </source>
</evidence>
<gene>
    <name evidence="2" type="ORF">SNOG_09143</name>
</gene>
<organism evidence="2 3">
    <name type="scientific">Phaeosphaeria nodorum (strain SN15 / ATCC MYA-4574 / FGSC 10173)</name>
    <name type="common">Glume blotch fungus</name>
    <name type="synonym">Parastagonospora nodorum</name>
    <dbReference type="NCBI Taxonomy" id="321614"/>
    <lineage>
        <taxon>Eukaryota</taxon>
        <taxon>Fungi</taxon>
        <taxon>Dikarya</taxon>
        <taxon>Ascomycota</taxon>
        <taxon>Pezizomycotina</taxon>
        <taxon>Dothideomycetes</taxon>
        <taxon>Pleosporomycetidae</taxon>
        <taxon>Pleosporales</taxon>
        <taxon>Pleosporineae</taxon>
        <taxon>Phaeosphaeriaceae</taxon>
        <taxon>Parastagonospora</taxon>
    </lineage>
</organism>
<evidence type="ECO:0000313" key="3">
    <source>
        <dbReference type="Proteomes" id="UP000001055"/>
    </source>
</evidence>
<dbReference type="AlphaFoldDB" id="Q0UGH1"/>
<protein>
    <submittedName>
        <fullName evidence="2">Uncharacterized protein</fullName>
    </submittedName>
</protein>